<reference evidence="1 2" key="1">
    <citation type="submission" date="2018-04" db="EMBL/GenBank/DDBJ databases">
        <title>Genomic Encyclopedia of Archaeal and Bacterial Type Strains, Phase II (KMG-II): from individual species to whole genera.</title>
        <authorList>
            <person name="Goeker M."/>
        </authorList>
    </citation>
    <scope>NUCLEOTIDE SEQUENCE [LARGE SCALE GENOMIC DNA]</scope>
    <source>
        <strain evidence="1 2">DSM 5822</strain>
    </source>
</reference>
<dbReference type="AlphaFoldDB" id="A0A2T5J1R8"/>
<dbReference type="NCBIfam" id="TIGR01551">
    <property type="entry name" value="major_capsid_P2"/>
    <property type="match status" value="1"/>
</dbReference>
<proteinExistence type="predicted"/>
<dbReference type="EMBL" id="QAON01000003">
    <property type="protein sequence ID" value="PTQ90293.1"/>
    <property type="molecule type" value="Genomic_DNA"/>
</dbReference>
<accession>A0A2T5J1R8</accession>
<keyword evidence="2" id="KW-1185">Reference proteome</keyword>
<dbReference type="OrthoDB" id="5464529at2"/>
<dbReference type="RefSeq" id="WP_107864741.1">
    <property type="nucleotide sequence ID" value="NZ_QAON01000003.1"/>
</dbReference>
<evidence type="ECO:0000313" key="1">
    <source>
        <dbReference type="EMBL" id="PTQ90293.1"/>
    </source>
</evidence>
<comment type="caution">
    <text evidence="1">The sequence shown here is derived from an EMBL/GenBank/DDBJ whole genome shotgun (WGS) entry which is preliminary data.</text>
</comment>
<dbReference type="Pfam" id="PF05125">
    <property type="entry name" value="Phage_cap_P2"/>
    <property type="match status" value="1"/>
</dbReference>
<sequence>MRNETRLRYQQYSQTVAALNNVDSIEKKFTVNPSVQQKLEDRIQENSSFLGRINMVPVTEKQGQKLGLGVPAPIASRTNTTQNPRQPKSVHQLDLMDEYNCQKTDYDTFISYAQLDMWAKYPDFQVRIRNHILKRQALDRIMTGFNGISIAANTNRNLNPLLQDVNKGWLQKYRENAAQRVLAQGANAGEIRVGKAAGADYANLDALVFDLVNNLIEPWYQEDTALVAIMGRSLLADKYFPLINQDQPASEQLASDIVISQKRVGGLPAVRVPFVPDGAILITAYDNLSIYWQEGSRRRLTKEEPEYDRITNYESSNDDYIVEDYGRGCLAENIVLEW</sequence>
<protein>
    <submittedName>
        <fullName evidence="1">P2 family phage major capsid protein</fullName>
    </submittedName>
</protein>
<evidence type="ECO:0000313" key="2">
    <source>
        <dbReference type="Proteomes" id="UP000244223"/>
    </source>
</evidence>
<gene>
    <name evidence="1" type="ORF">C8N29_10346</name>
</gene>
<organism evidence="1 2">
    <name type="scientific">Agitococcus lubricus</name>
    <dbReference type="NCBI Taxonomy" id="1077255"/>
    <lineage>
        <taxon>Bacteria</taxon>
        <taxon>Pseudomonadati</taxon>
        <taxon>Pseudomonadota</taxon>
        <taxon>Gammaproteobacteria</taxon>
        <taxon>Moraxellales</taxon>
        <taxon>Moraxellaceae</taxon>
        <taxon>Agitococcus</taxon>
    </lineage>
</organism>
<dbReference type="InterPro" id="IPR006441">
    <property type="entry name" value="Phage_P2_GpN"/>
</dbReference>
<name>A0A2T5J1R8_9GAMM</name>
<dbReference type="Proteomes" id="UP000244223">
    <property type="component" value="Unassembled WGS sequence"/>
</dbReference>